<dbReference type="Pfam" id="PF01625">
    <property type="entry name" value="PMSR"/>
    <property type="match status" value="1"/>
</dbReference>
<dbReference type="SUPFAM" id="SSF55068">
    <property type="entry name" value="Peptide methionine sulfoxide reductase"/>
    <property type="match status" value="1"/>
</dbReference>
<comment type="function">
    <text evidence="4">Has an important function as a repair enzyme for proteins that have been inactivated by oxidation. Catalyzes the reversible oxidation-reduction of methionine sulfoxide in proteins to methionine.</text>
</comment>
<dbReference type="InterPro" id="IPR002569">
    <property type="entry name" value="Met_Sox_Rdtase_MsrA_dom"/>
</dbReference>
<dbReference type="Proteomes" id="UP001597414">
    <property type="component" value="Unassembled WGS sequence"/>
</dbReference>
<keyword evidence="8" id="KW-1185">Reference proteome</keyword>
<comment type="catalytic activity">
    <reaction evidence="2 4">
        <text>L-methionyl-[protein] + [thioredoxin]-disulfide + H2O = L-methionyl-(S)-S-oxide-[protein] + [thioredoxin]-dithiol</text>
        <dbReference type="Rhea" id="RHEA:14217"/>
        <dbReference type="Rhea" id="RHEA-COMP:10698"/>
        <dbReference type="Rhea" id="RHEA-COMP:10700"/>
        <dbReference type="Rhea" id="RHEA-COMP:12313"/>
        <dbReference type="Rhea" id="RHEA-COMP:12315"/>
        <dbReference type="ChEBI" id="CHEBI:15377"/>
        <dbReference type="ChEBI" id="CHEBI:16044"/>
        <dbReference type="ChEBI" id="CHEBI:29950"/>
        <dbReference type="ChEBI" id="CHEBI:44120"/>
        <dbReference type="ChEBI" id="CHEBI:50058"/>
        <dbReference type="EC" id="1.8.4.11"/>
    </reaction>
</comment>
<evidence type="ECO:0000256" key="1">
    <source>
        <dbReference type="ARBA" id="ARBA00023002"/>
    </source>
</evidence>
<dbReference type="EMBL" id="JBHUIV010000020">
    <property type="protein sequence ID" value="MFD2202970.1"/>
    <property type="molecule type" value="Genomic_DNA"/>
</dbReference>
<feature type="active site" evidence="4">
    <location>
        <position position="52"/>
    </location>
</feature>
<dbReference type="Gene3D" id="3.30.1060.10">
    <property type="entry name" value="Peptide methionine sulphoxide reductase MsrA"/>
    <property type="match status" value="1"/>
</dbReference>
<comment type="caution">
    <text evidence="7">The sequence shown here is derived from an EMBL/GenBank/DDBJ whole genome shotgun (WGS) entry which is preliminary data.</text>
</comment>
<accession>A0ABW5BEL1</accession>
<gene>
    <name evidence="4 7" type="primary">msrA</name>
    <name evidence="7" type="ORF">ACFSKV_15440</name>
</gene>
<dbReference type="PANTHER" id="PTHR43774">
    <property type="entry name" value="PEPTIDE METHIONINE SULFOXIDE REDUCTASE"/>
    <property type="match status" value="1"/>
</dbReference>
<dbReference type="NCBIfam" id="TIGR00401">
    <property type="entry name" value="msrA"/>
    <property type="match status" value="1"/>
</dbReference>
<dbReference type="EC" id="1.8.4.11" evidence="4"/>
<evidence type="ECO:0000256" key="5">
    <source>
        <dbReference type="SAM" id="SignalP"/>
    </source>
</evidence>
<protein>
    <recommendedName>
        <fullName evidence="4">Peptide methionine sulfoxide reductase MsrA</fullName>
        <shortName evidence="4">Protein-methionine-S-oxide reductase</shortName>
        <ecNumber evidence="4">1.8.4.11</ecNumber>
    </recommendedName>
    <alternativeName>
        <fullName evidence="4">Peptide-methionine (S)-S-oxide reductase</fullName>
        <shortName evidence="4">Peptide Met(O) reductase</shortName>
    </alternativeName>
</protein>
<comment type="similarity">
    <text evidence="4">Belongs to the MsrA Met sulfoxide reductase family.</text>
</comment>
<feature type="chain" id="PRO_5047384035" description="Peptide methionine sulfoxide reductase MsrA" evidence="5">
    <location>
        <begin position="20"/>
        <end position="218"/>
    </location>
</feature>
<dbReference type="GO" id="GO:0008113">
    <property type="term" value="F:peptide-methionine (S)-S-oxide reductase activity"/>
    <property type="evidence" value="ECO:0007669"/>
    <property type="project" value="UniProtKB-EC"/>
</dbReference>
<keyword evidence="1 4" id="KW-0560">Oxidoreductase</keyword>
<evidence type="ECO:0000256" key="3">
    <source>
        <dbReference type="ARBA" id="ARBA00048782"/>
    </source>
</evidence>
<organism evidence="7 8">
    <name type="scientific">Shivajiella indica</name>
    <dbReference type="NCBI Taxonomy" id="872115"/>
    <lineage>
        <taxon>Bacteria</taxon>
        <taxon>Pseudomonadati</taxon>
        <taxon>Bacteroidota</taxon>
        <taxon>Cytophagia</taxon>
        <taxon>Cytophagales</taxon>
        <taxon>Cyclobacteriaceae</taxon>
        <taxon>Shivajiella</taxon>
    </lineage>
</organism>
<name>A0ABW5BEL1_9BACT</name>
<dbReference type="PANTHER" id="PTHR43774:SF1">
    <property type="entry name" value="PEPTIDE METHIONINE SULFOXIDE REDUCTASE MSRA 2"/>
    <property type="match status" value="1"/>
</dbReference>
<evidence type="ECO:0000313" key="7">
    <source>
        <dbReference type="EMBL" id="MFD2202970.1"/>
    </source>
</evidence>
<keyword evidence="5" id="KW-0732">Signal</keyword>
<reference evidence="8" key="1">
    <citation type="journal article" date="2019" name="Int. J. Syst. Evol. Microbiol.">
        <title>The Global Catalogue of Microorganisms (GCM) 10K type strain sequencing project: providing services to taxonomists for standard genome sequencing and annotation.</title>
        <authorList>
            <consortium name="The Broad Institute Genomics Platform"/>
            <consortium name="The Broad Institute Genome Sequencing Center for Infectious Disease"/>
            <person name="Wu L."/>
            <person name="Ma J."/>
        </authorList>
    </citation>
    <scope>NUCLEOTIDE SEQUENCE [LARGE SCALE GENOMIC DNA]</scope>
    <source>
        <strain evidence="8">KCTC 19812</strain>
    </source>
</reference>
<dbReference type="RefSeq" id="WP_380804682.1">
    <property type="nucleotide sequence ID" value="NZ_JBHUIV010000020.1"/>
</dbReference>
<evidence type="ECO:0000256" key="4">
    <source>
        <dbReference type="HAMAP-Rule" id="MF_01401"/>
    </source>
</evidence>
<feature type="domain" description="Peptide methionine sulphoxide reductase MsrA" evidence="6">
    <location>
        <begin position="46"/>
        <end position="198"/>
    </location>
</feature>
<dbReference type="InterPro" id="IPR036509">
    <property type="entry name" value="Met_Sox_Rdtase_MsrA_sf"/>
</dbReference>
<proteinExistence type="inferred from homology"/>
<feature type="signal peptide" evidence="5">
    <location>
        <begin position="1"/>
        <end position="19"/>
    </location>
</feature>
<evidence type="ECO:0000313" key="8">
    <source>
        <dbReference type="Proteomes" id="UP001597414"/>
    </source>
</evidence>
<sequence length="218" mass="24872">MKSIAVIIGILLFSNLSCAQSTDKKEKKMENLPKTTVEIPEGLEVATLGGGCFWCTEAIYQDLIGVEKVFSGYSGGYLADPSYKQVTSGTTGHAEVIQFFYDPKQLSFEEILEIFWSTHDPTTLNRQGADIGPQYRSVVFYHSESQREQAEFYKKKLDESGAFNKPIVTEITPFSNFYVAEDYHQNYFKDNGMQPYCQFVIRPKVEKFKKVFAEKLKK</sequence>
<comment type="catalytic activity">
    <reaction evidence="3 4">
        <text>[thioredoxin]-disulfide + L-methionine + H2O = L-methionine (S)-S-oxide + [thioredoxin]-dithiol</text>
        <dbReference type="Rhea" id="RHEA:19993"/>
        <dbReference type="Rhea" id="RHEA-COMP:10698"/>
        <dbReference type="Rhea" id="RHEA-COMP:10700"/>
        <dbReference type="ChEBI" id="CHEBI:15377"/>
        <dbReference type="ChEBI" id="CHEBI:29950"/>
        <dbReference type="ChEBI" id="CHEBI:50058"/>
        <dbReference type="ChEBI" id="CHEBI:57844"/>
        <dbReference type="ChEBI" id="CHEBI:58772"/>
        <dbReference type="EC" id="1.8.4.11"/>
    </reaction>
</comment>
<evidence type="ECO:0000259" key="6">
    <source>
        <dbReference type="Pfam" id="PF01625"/>
    </source>
</evidence>
<evidence type="ECO:0000256" key="2">
    <source>
        <dbReference type="ARBA" id="ARBA00047806"/>
    </source>
</evidence>
<dbReference type="HAMAP" id="MF_01401">
    <property type="entry name" value="MsrA"/>
    <property type="match status" value="1"/>
</dbReference>